<feature type="chain" id="PRO_5031367026" evidence="1">
    <location>
        <begin position="26"/>
        <end position="125"/>
    </location>
</feature>
<keyword evidence="1" id="KW-0732">Signal</keyword>
<evidence type="ECO:0000313" key="3">
    <source>
        <dbReference type="Proteomes" id="UP000490800"/>
    </source>
</evidence>
<protein>
    <submittedName>
        <fullName evidence="2">Uncharacterized protein</fullName>
    </submittedName>
</protein>
<reference evidence="2 3" key="1">
    <citation type="journal article" date="2019" name="Microorganisms">
        <title>Paenibacillus lutrae sp. nov., A Chitinolytic Species Isolated from A River Otter in Castril Natural Park, Granada, Spain.</title>
        <authorList>
            <person name="Rodriguez M."/>
            <person name="Reina J.C."/>
            <person name="Bejar V."/>
            <person name="Llamas I."/>
        </authorList>
    </citation>
    <scope>NUCLEOTIDE SEQUENCE [LARGE SCALE GENOMIC DNA]</scope>
    <source>
        <strain evidence="2 3">N10</strain>
    </source>
</reference>
<dbReference type="EMBL" id="RHLK01000006">
    <property type="protein sequence ID" value="MVP00467.1"/>
    <property type="molecule type" value="Genomic_DNA"/>
</dbReference>
<feature type="signal peptide" evidence="1">
    <location>
        <begin position="1"/>
        <end position="25"/>
    </location>
</feature>
<keyword evidence="3" id="KW-1185">Reference proteome</keyword>
<dbReference type="Proteomes" id="UP000490800">
    <property type="component" value="Unassembled WGS sequence"/>
</dbReference>
<organism evidence="2 3">
    <name type="scientific">Paenibacillus lutrae</name>
    <dbReference type="NCBI Taxonomy" id="2078573"/>
    <lineage>
        <taxon>Bacteria</taxon>
        <taxon>Bacillati</taxon>
        <taxon>Bacillota</taxon>
        <taxon>Bacilli</taxon>
        <taxon>Bacillales</taxon>
        <taxon>Paenibacillaceae</taxon>
        <taxon>Paenibacillus</taxon>
    </lineage>
</organism>
<proteinExistence type="predicted"/>
<sequence length="125" mass="13447">MFRKTTVLSLAVVFGVLSAGSSALAANEYASVSANREYPKYTDAVNGQHQYGRYTVTMTDGIGGILGTLQEKCGSTWVDRDSVEVNTTSDSTTDTDNYYMAGGCQYRVKLTVGASGGTAYIRNWN</sequence>
<accession>A0A7X3FJH8</accession>
<dbReference type="RefSeq" id="WP_157336149.1">
    <property type="nucleotide sequence ID" value="NZ_RHLK01000006.1"/>
</dbReference>
<evidence type="ECO:0000313" key="2">
    <source>
        <dbReference type="EMBL" id="MVP00467.1"/>
    </source>
</evidence>
<comment type="caution">
    <text evidence="2">The sequence shown here is derived from an EMBL/GenBank/DDBJ whole genome shotgun (WGS) entry which is preliminary data.</text>
</comment>
<gene>
    <name evidence="2" type="ORF">EDM21_13185</name>
</gene>
<evidence type="ECO:0000256" key="1">
    <source>
        <dbReference type="SAM" id="SignalP"/>
    </source>
</evidence>
<dbReference type="AlphaFoldDB" id="A0A7X3FJH8"/>
<name>A0A7X3FJH8_9BACL</name>
<dbReference type="OrthoDB" id="2680633at2"/>